<keyword evidence="22" id="KW-1185">Reference proteome</keyword>
<evidence type="ECO:0000256" key="15">
    <source>
        <dbReference type="ARBA" id="ARBA00023160"/>
    </source>
</evidence>
<dbReference type="PANTHER" id="PTHR42995">
    <property type="entry name" value="ACETYL-COENZYME A CARBOXYLASE CARBOXYL TRANSFERASE SUBUNIT BETA, CHLOROPLASTIC"/>
    <property type="match status" value="1"/>
</dbReference>
<feature type="domain" description="CoA carboxyltransferase N-terminal" evidence="19">
    <location>
        <begin position="1"/>
        <end position="252"/>
    </location>
</feature>
<dbReference type="InterPro" id="IPR000438">
    <property type="entry name" value="Acetyl_CoA_COase_Trfase_b_su"/>
</dbReference>
<evidence type="ECO:0000256" key="11">
    <source>
        <dbReference type="ARBA" id="ARBA00022771"/>
    </source>
</evidence>
<dbReference type="Proteomes" id="UP001304769">
    <property type="component" value="Unassembled WGS sequence"/>
</dbReference>
<keyword evidence="14" id="KW-0443">Lipid metabolism</keyword>
<comment type="subcellular location">
    <subcellularLocation>
        <location evidence="2">Cytoplasm</location>
    </subcellularLocation>
</comment>
<feature type="domain" description="CoA carboxyltransferase C-terminal" evidence="20">
    <location>
        <begin position="274"/>
        <end position="526"/>
    </location>
</feature>
<keyword evidence="11" id="KW-0479">Metal-binding</keyword>
<evidence type="ECO:0000259" key="19">
    <source>
        <dbReference type="PROSITE" id="PS50980"/>
    </source>
</evidence>
<protein>
    <recommendedName>
        <fullName evidence="7">Acetyl-coenzyme A carboxylase carboxyl transferase subunits beta/alpha</fullName>
        <ecNumber evidence="6">2.1.3.15</ecNumber>
    </recommendedName>
</protein>
<keyword evidence="11" id="KW-0863">Zinc-finger</keyword>
<keyword evidence="15" id="KW-0275">Fatty acid biosynthesis</keyword>
<feature type="region of interest" description="Disordered" evidence="18">
    <location>
        <begin position="244"/>
        <end position="277"/>
    </location>
</feature>
<evidence type="ECO:0000256" key="7">
    <source>
        <dbReference type="ARBA" id="ARBA00018312"/>
    </source>
</evidence>
<keyword evidence="12" id="KW-0276">Fatty acid metabolism</keyword>
<evidence type="ECO:0000256" key="6">
    <source>
        <dbReference type="ARBA" id="ARBA00011883"/>
    </source>
</evidence>
<dbReference type="RefSeq" id="WP_323279512.1">
    <property type="nucleotide sequence ID" value="NZ_JAYGGQ010000009.1"/>
</dbReference>
<accession>A0ABU5T7S9</accession>
<dbReference type="SUPFAM" id="SSF52096">
    <property type="entry name" value="ClpP/crotonase"/>
    <property type="match status" value="2"/>
</dbReference>
<evidence type="ECO:0000259" key="20">
    <source>
        <dbReference type="PROSITE" id="PS50989"/>
    </source>
</evidence>
<comment type="function">
    <text evidence="16">Component of the acetyl coenzyme A carboxylase (ACC) complex. Biotin carboxylase (BC) catalyzes the carboxylation of biotin on its carrier protein (BCCP) and then the CO(2) group is transferred by the transcarboxylase to acetyl-CoA to form malonyl-CoA.</text>
</comment>
<comment type="catalytic activity">
    <reaction evidence="17">
        <text>N(6)-carboxybiotinyl-L-lysyl-[protein] + acetyl-CoA = N(6)-biotinyl-L-lysyl-[protein] + malonyl-CoA</text>
        <dbReference type="Rhea" id="RHEA:54728"/>
        <dbReference type="Rhea" id="RHEA-COMP:10505"/>
        <dbReference type="Rhea" id="RHEA-COMP:10506"/>
        <dbReference type="ChEBI" id="CHEBI:57288"/>
        <dbReference type="ChEBI" id="CHEBI:57384"/>
        <dbReference type="ChEBI" id="CHEBI:83144"/>
        <dbReference type="ChEBI" id="CHEBI:83145"/>
        <dbReference type="EC" id="2.1.3.15"/>
    </reaction>
</comment>
<evidence type="ECO:0000313" key="22">
    <source>
        <dbReference type="Proteomes" id="UP001304769"/>
    </source>
</evidence>
<dbReference type="PANTHER" id="PTHR42995:SF5">
    <property type="entry name" value="ACETYL-COENZYME A CARBOXYLASE CARBOXYL TRANSFERASE SUBUNIT BETA, CHLOROPLASTIC"/>
    <property type="match status" value="1"/>
</dbReference>
<gene>
    <name evidence="21" type="ORF">SPF06_13020</name>
</gene>
<keyword evidence="10" id="KW-0547">Nucleotide-binding</keyword>
<keyword evidence="9 21" id="KW-0808">Transferase</keyword>
<evidence type="ECO:0000256" key="17">
    <source>
        <dbReference type="ARBA" id="ARBA00049152"/>
    </source>
</evidence>
<proteinExistence type="inferred from homology"/>
<evidence type="ECO:0000256" key="1">
    <source>
        <dbReference type="ARBA" id="ARBA00001947"/>
    </source>
</evidence>
<comment type="subunit">
    <text evidence="5">Acetyl-CoA carboxylase is a heterotetramer composed of biotin carboxyl carrier protein (AccB), biotin carboxylase (AccC) and two subunits of ACCase subunit beta/alpha.</text>
</comment>
<evidence type="ECO:0000256" key="12">
    <source>
        <dbReference type="ARBA" id="ARBA00022832"/>
    </source>
</evidence>
<dbReference type="EC" id="2.1.3.15" evidence="6"/>
<evidence type="ECO:0000313" key="21">
    <source>
        <dbReference type="EMBL" id="MEA5455648.1"/>
    </source>
</evidence>
<evidence type="ECO:0000256" key="2">
    <source>
        <dbReference type="ARBA" id="ARBA00004496"/>
    </source>
</evidence>
<dbReference type="Gene3D" id="3.90.226.10">
    <property type="entry name" value="2-enoyl-CoA Hydratase, Chain A, domain 1"/>
    <property type="match status" value="2"/>
</dbReference>
<dbReference type="InterPro" id="IPR001095">
    <property type="entry name" value="Acetyl_CoA_COase_a_su"/>
</dbReference>
<dbReference type="InterPro" id="IPR034733">
    <property type="entry name" value="AcCoA_carboxyl_beta"/>
</dbReference>
<sequence length="526" mass="53739">MSAPTQLGVSPDAAPSRRLGAIEFLRQLLDPGTFLSWDVAAPSHAAAPVAYAADLERARDQTGVDEAVLTGEGRIAGRPVAVVVSEFGFLGGSIGKNTADRIVAAIDAAGQRGLPLVAGPASGGTRMQEGTPAFLQMVRITRALGEFTARRLPYLVYLRHPTTGGVFASWGSLGHVTVAEPGALVGFLGPKVYAGLTGEDFPRGVQTAEHLFEHGTVDAVLDAAGFRRLAGEVLGILGAPALETDDDGARRASSSASAGLSPRPTRGHLSPNPRPDLAQRVATRPVSGGPAAPGRPVWDSVLATREPARPGLRELLDAGFARVVRLRGTGRGAGSTSTAVVLAELADASGKGRPVVVVGQDRAAQREGHVLNAAGLAQARRGMRLAQALGLPLVTVIDTPGAELSVRAEEQAIAGGIADCIASMLALSVPTVAVLLGEGTGGGALALAASARTVAAENAWLAPLPPEGASVIVHGVPSRAPELSAAQRISARELFEDGYVHELVPEDAELPVAVALAVARQLAAQG</sequence>
<evidence type="ECO:0000256" key="18">
    <source>
        <dbReference type="SAM" id="MobiDB-lite"/>
    </source>
</evidence>
<reference evidence="21 22" key="1">
    <citation type="submission" date="2023-12" db="EMBL/GenBank/DDBJ databases">
        <title>Sinomonas terricola sp. nov, isolated from litchi orchard soil in Guangdong, PR China.</title>
        <authorList>
            <person name="Jiaxin W."/>
            <person name="Yang Z."/>
            <person name="Honghui Z."/>
        </authorList>
    </citation>
    <scope>NUCLEOTIDE SEQUENCE [LARGE SCALE GENOMIC DNA]</scope>
    <source>
        <strain evidence="21 22">JGH33</strain>
    </source>
</reference>
<keyword evidence="11" id="KW-0862">Zinc</keyword>
<keyword evidence="13" id="KW-0067">ATP-binding</keyword>
<keyword evidence="8" id="KW-0444">Lipid biosynthesis</keyword>
<evidence type="ECO:0000256" key="10">
    <source>
        <dbReference type="ARBA" id="ARBA00022741"/>
    </source>
</evidence>
<evidence type="ECO:0000256" key="16">
    <source>
        <dbReference type="ARBA" id="ARBA00025280"/>
    </source>
</evidence>
<evidence type="ECO:0000256" key="9">
    <source>
        <dbReference type="ARBA" id="ARBA00022679"/>
    </source>
</evidence>
<evidence type="ECO:0000256" key="13">
    <source>
        <dbReference type="ARBA" id="ARBA00022840"/>
    </source>
</evidence>
<evidence type="ECO:0000256" key="5">
    <source>
        <dbReference type="ARBA" id="ARBA00011664"/>
    </source>
</evidence>
<evidence type="ECO:0000256" key="4">
    <source>
        <dbReference type="ARBA" id="ARBA00010284"/>
    </source>
</evidence>
<dbReference type="PRINTS" id="PR01070">
    <property type="entry name" value="ACCCTRFRASEB"/>
</dbReference>
<dbReference type="PROSITE" id="PS50989">
    <property type="entry name" value="COA_CT_CTER"/>
    <property type="match status" value="1"/>
</dbReference>
<dbReference type="Pfam" id="PF03255">
    <property type="entry name" value="ACCA"/>
    <property type="match status" value="1"/>
</dbReference>
<dbReference type="EMBL" id="JAYGGQ010000009">
    <property type="protein sequence ID" value="MEA5455648.1"/>
    <property type="molecule type" value="Genomic_DNA"/>
</dbReference>
<comment type="similarity">
    <text evidence="3">In the C-terminal section; belongs to the AccA family.</text>
</comment>
<dbReference type="PROSITE" id="PS50980">
    <property type="entry name" value="COA_CT_NTER"/>
    <property type="match status" value="1"/>
</dbReference>
<evidence type="ECO:0000256" key="3">
    <source>
        <dbReference type="ARBA" id="ARBA00006276"/>
    </source>
</evidence>
<name>A0ABU5T7S9_9MICC</name>
<dbReference type="InterPro" id="IPR029045">
    <property type="entry name" value="ClpP/crotonase-like_dom_sf"/>
</dbReference>
<evidence type="ECO:0000256" key="8">
    <source>
        <dbReference type="ARBA" id="ARBA00022516"/>
    </source>
</evidence>
<evidence type="ECO:0000256" key="14">
    <source>
        <dbReference type="ARBA" id="ARBA00023098"/>
    </source>
</evidence>
<comment type="similarity">
    <text evidence="4">In the N-terminal section; belongs to the AccD/PCCB family.</text>
</comment>
<comment type="caution">
    <text evidence="21">The sequence shown here is derived from an EMBL/GenBank/DDBJ whole genome shotgun (WGS) entry which is preliminary data.</text>
</comment>
<dbReference type="InterPro" id="IPR011762">
    <property type="entry name" value="COA_CT_N"/>
</dbReference>
<dbReference type="Pfam" id="PF01039">
    <property type="entry name" value="Carboxyl_trans"/>
    <property type="match status" value="1"/>
</dbReference>
<dbReference type="GO" id="GO:0016740">
    <property type="term" value="F:transferase activity"/>
    <property type="evidence" value="ECO:0007669"/>
    <property type="project" value="UniProtKB-KW"/>
</dbReference>
<comment type="cofactor">
    <cofactor evidence="1">
        <name>Zn(2+)</name>
        <dbReference type="ChEBI" id="CHEBI:29105"/>
    </cofactor>
</comment>
<dbReference type="InterPro" id="IPR011763">
    <property type="entry name" value="COA_CT_C"/>
</dbReference>
<organism evidence="21 22">
    <name type="scientific">Sinomonas terricola</name>
    <dbReference type="NCBI Taxonomy" id="3110330"/>
    <lineage>
        <taxon>Bacteria</taxon>
        <taxon>Bacillati</taxon>
        <taxon>Actinomycetota</taxon>
        <taxon>Actinomycetes</taxon>
        <taxon>Micrococcales</taxon>
        <taxon>Micrococcaceae</taxon>
        <taxon>Sinomonas</taxon>
    </lineage>
</organism>